<protein>
    <submittedName>
        <fullName evidence="2">Uncharacterized protein</fullName>
    </submittedName>
</protein>
<dbReference type="Proteomes" id="UP001146793">
    <property type="component" value="Unassembled WGS sequence"/>
</dbReference>
<feature type="signal peptide" evidence="1">
    <location>
        <begin position="1"/>
        <end position="22"/>
    </location>
</feature>
<reference evidence="2" key="1">
    <citation type="submission" date="2022-08" db="EMBL/GenBank/DDBJ databases">
        <title>Novel sulphate-reducing endosymbionts in the free-living metamonad Anaeramoeba.</title>
        <authorList>
            <person name="Jerlstrom-Hultqvist J."/>
            <person name="Cepicka I."/>
            <person name="Gallot-Lavallee L."/>
            <person name="Salas-Leiva D."/>
            <person name="Curtis B.A."/>
            <person name="Zahonova K."/>
            <person name="Pipaliya S."/>
            <person name="Dacks J."/>
            <person name="Roger A.J."/>
        </authorList>
    </citation>
    <scope>NUCLEOTIDE SEQUENCE</scope>
    <source>
        <strain evidence="2">Busselton2</strain>
    </source>
</reference>
<evidence type="ECO:0000256" key="1">
    <source>
        <dbReference type="SAM" id="SignalP"/>
    </source>
</evidence>
<evidence type="ECO:0000313" key="3">
    <source>
        <dbReference type="Proteomes" id="UP001146793"/>
    </source>
</evidence>
<organism evidence="2 3">
    <name type="scientific">Anaeramoeba flamelloides</name>
    <dbReference type="NCBI Taxonomy" id="1746091"/>
    <lineage>
        <taxon>Eukaryota</taxon>
        <taxon>Metamonada</taxon>
        <taxon>Anaeramoebidae</taxon>
        <taxon>Anaeramoeba</taxon>
    </lineage>
</organism>
<dbReference type="EMBL" id="JANTQA010000045">
    <property type="protein sequence ID" value="KAJ3433963.1"/>
    <property type="molecule type" value="Genomic_DNA"/>
</dbReference>
<feature type="chain" id="PRO_5043911108" evidence="1">
    <location>
        <begin position="23"/>
        <end position="931"/>
    </location>
</feature>
<gene>
    <name evidence="2" type="ORF">M0812_20020</name>
</gene>
<proteinExistence type="predicted"/>
<accession>A0AAV7YW58</accession>
<comment type="caution">
    <text evidence="2">The sequence shown here is derived from an EMBL/GenBank/DDBJ whole genome shotgun (WGS) entry which is preliminary data.</text>
</comment>
<name>A0AAV7YW58_9EUKA</name>
<keyword evidence="1" id="KW-0732">Signal</keyword>
<sequence>MRILSFLFLLSTIIVFASVSLCEEISPVTNELFIQDIYTDEEFIRSGTLGSDDFVVVTSGWGKDDPLRETAIQMIANDALSGNRVRLATETSVKNRIEEEGYLPSCDRFMFIMEETTFNEDDQPHNKAVIVDSKTQSVLKDDIVIELAYTAEEKQYISTLVSLDGAQRFLVIIKTKDRVEETYLFEGQLISKEGDFIGDRFALTEESSDRLYYDSIALSNGDFLFCSIFKPEDENDYFECQRHDSDGGKLGEPLSFSDSSGDTSLSELWAIEDGSKFVIYTELEGQDCSYELNIYHSNDGSLLQSNCLDWNYERNPQLLEFTTDNLILLWSSSDIKGQLISKESGSLFGDILVLVKNEDGKTIDQFHSALLTSEKFVLAFEVYNNEGHNDHNYNFKVLNSDGTAYLNKTTWYNYDDDANGFRLLGGLENDEFLLLLCDNFKYNDSKVYQSNILIQQFDSEGTKVADEIEIAPNVDNNERSISDSFMILNSNNEVFLGMDIKYFSNKIFHQIWSNDGELIKSPAPITDAFDEIKTVHLLTNLQDNKYSISYILDDFTNEVVGQIFDSNGDAAKAEFTIYENEDDRSSLRFLNSIKLSDGDKIVYSFGTYWWDDDGSHYSLFFQIYNLDGTQAGELTQVFGNSSVYSCSDFEILPLDEGQFVVIYTERDSGRVAQVYDSNSNVIESEFTVIENEDIDDLESRTILLPNNRFLVCWFTEQQVNCQKFNADSTAYGSMIETALSHEPYDLNTTLLNNGDWAMSYELEDYYEDGTSAIEIKIMDPEKHSLIVNKNQYHHLDKIHVTDLLNDKFIVTFLDAENEYMYDSFSYYRVYNQDGESLSSQEFAYDESYRNNIVQILPLDDKYFVMTAVKAKTDTSVSDHNYKFIAKIFEFSEKSSPTPTPTPDNDVSPSIHFDITPALLLTGLLLLLIFSL</sequence>
<evidence type="ECO:0000313" key="2">
    <source>
        <dbReference type="EMBL" id="KAJ3433963.1"/>
    </source>
</evidence>
<dbReference type="AlphaFoldDB" id="A0AAV7YW58"/>